<dbReference type="InterPro" id="IPR004839">
    <property type="entry name" value="Aminotransferase_I/II_large"/>
</dbReference>
<evidence type="ECO:0000256" key="1">
    <source>
        <dbReference type="ARBA" id="ARBA00001933"/>
    </source>
</evidence>
<proteinExistence type="inferred from homology"/>
<keyword evidence="6" id="KW-0663">Pyridoxal phosphate</keyword>
<reference evidence="9 10" key="1">
    <citation type="submission" date="2019-06" db="EMBL/GenBank/DDBJ databases">
        <title>Sequencing the genomes of 1000 actinobacteria strains.</title>
        <authorList>
            <person name="Klenk H.-P."/>
        </authorList>
    </citation>
    <scope>NUCLEOTIDE SEQUENCE [LARGE SCALE GENOMIC DNA]</scope>
    <source>
        <strain evidence="9 10">DSM 45885</strain>
    </source>
</reference>
<dbReference type="InterPro" id="IPR050859">
    <property type="entry name" value="Class-I_PLP-dep_aminotransf"/>
</dbReference>
<comment type="cofactor">
    <cofactor evidence="1">
        <name>pyridoxal 5'-phosphate</name>
        <dbReference type="ChEBI" id="CHEBI:597326"/>
    </cofactor>
</comment>
<evidence type="ECO:0000256" key="3">
    <source>
        <dbReference type="ARBA" id="ARBA00011738"/>
    </source>
</evidence>
<sequence>MPTAPGDASGRSAMWSIRLGTQAAGLWRTRIDNRRPAAMVTGVWGTRGGSHPSSDRGEVMTGTTLDDYTDRYARRVRGMTASEIRALFAVASRPEVVSLAGGAPYIAALPLDAVGEMLGRLGSEHGVSTLQYGIGQGTLELRERICEVMSLSGIDAACGASPEDVVVTVGGQQALDLVARLFLDPGDVVLAEGPTYVGALGVFQAAQAQVVHVPMDEDGLVPEALEAAIADLARAGRRVKFLYTIPTYQNPAGVTLSEERRERVLDICERAGLLVVEDDPYGQLGFEGEAPAPLRARRRDGVFYLSTFSKTFAPGLRVGWILAPHAVRDKLVIASEAQILCPSGYAQAAVATYLGTMPWRQQLKVYREVYRERRDALLDAMTDLMPEGTSWTTPAGGLFVWATLPDGLDSKAMMPRAIAARVAYVPGTGFYADGTGTGAMRLNFSFPPPERIREGVRRLAGVMEQEIAMRRVFGPVGGTAGRRGRAGSDVPGPDLA</sequence>
<evidence type="ECO:0000256" key="7">
    <source>
        <dbReference type="SAM" id="MobiDB-lite"/>
    </source>
</evidence>
<evidence type="ECO:0000256" key="6">
    <source>
        <dbReference type="ARBA" id="ARBA00022898"/>
    </source>
</evidence>
<keyword evidence="10" id="KW-1185">Reference proteome</keyword>
<evidence type="ECO:0000256" key="2">
    <source>
        <dbReference type="ARBA" id="ARBA00007441"/>
    </source>
</evidence>
<keyword evidence="9" id="KW-0238">DNA-binding</keyword>
<gene>
    <name evidence="9" type="ORF">FHU34_11288</name>
</gene>
<name>A0A561VTP6_9ACTN</name>
<evidence type="ECO:0000256" key="5">
    <source>
        <dbReference type="ARBA" id="ARBA00022679"/>
    </source>
</evidence>
<evidence type="ECO:0000259" key="8">
    <source>
        <dbReference type="Pfam" id="PF00155"/>
    </source>
</evidence>
<dbReference type="Pfam" id="PF00155">
    <property type="entry name" value="Aminotran_1_2"/>
    <property type="match status" value="1"/>
</dbReference>
<comment type="similarity">
    <text evidence="2">Belongs to the class-I pyridoxal-phosphate-dependent aminotransferase family.</text>
</comment>
<dbReference type="GO" id="GO:0003677">
    <property type="term" value="F:DNA binding"/>
    <property type="evidence" value="ECO:0007669"/>
    <property type="project" value="UniProtKB-KW"/>
</dbReference>
<dbReference type="GO" id="GO:0030170">
    <property type="term" value="F:pyridoxal phosphate binding"/>
    <property type="evidence" value="ECO:0007669"/>
    <property type="project" value="InterPro"/>
</dbReference>
<organism evidence="9 10">
    <name type="scientific">Micromonospora taraxaci</name>
    <dbReference type="NCBI Taxonomy" id="1316803"/>
    <lineage>
        <taxon>Bacteria</taxon>
        <taxon>Bacillati</taxon>
        <taxon>Actinomycetota</taxon>
        <taxon>Actinomycetes</taxon>
        <taxon>Micromonosporales</taxon>
        <taxon>Micromonosporaceae</taxon>
        <taxon>Micromonospora</taxon>
    </lineage>
</organism>
<feature type="region of interest" description="Disordered" evidence="7">
    <location>
        <begin position="42"/>
        <end position="62"/>
    </location>
</feature>
<dbReference type="GO" id="GO:1901605">
    <property type="term" value="P:alpha-amino acid metabolic process"/>
    <property type="evidence" value="ECO:0007669"/>
    <property type="project" value="TreeGrafter"/>
</dbReference>
<dbReference type="InterPro" id="IPR015422">
    <property type="entry name" value="PyrdxlP-dep_Trfase_small"/>
</dbReference>
<dbReference type="PANTHER" id="PTHR42790">
    <property type="entry name" value="AMINOTRANSFERASE"/>
    <property type="match status" value="1"/>
</dbReference>
<comment type="caution">
    <text evidence="9">The sequence shown here is derived from an EMBL/GenBank/DDBJ whole genome shotgun (WGS) entry which is preliminary data.</text>
</comment>
<keyword evidence="4" id="KW-0032">Aminotransferase</keyword>
<dbReference type="CDD" id="cd00609">
    <property type="entry name" value="AAT_like"/>
    <property type="match status" value="1"/>
</dbReference>
<keyword evidence="5" id="KW-0808">Transferase</keyword>
<dbReference type="PANTHER" id="PTHR42790:SF19">
    <property type="entry name" value="KYNURENINE_ALPHA-AMINOADIPATE AMINOTRANSFERASE, MITOCHONDRIAL"/>
    <property type="match status" value="1"/>
</dbReference>
<dbReference type="Gene3D" id="3.90.1150.10">
    <property type="entry name" value="Aspartate Aminotransferase, domain 1"/>
    <property type="match status" value="1"/>
</dbReference>
<evidence type="ECO:0000313" key="9">
    <source>
        <dbReference type="EMBL" id="TWG14984.1"/>
    </source>
</evidence>
<dbReference type="Gene3D" id="3.40.640.10">
    <property type="entry name" value="Type I PLP-dependent aspartate aminotransferase-like (Major domain)"/>
    <property type="match status" value="1"/>
</dbReference>
<dbReference type="SUPFAM" id="SSF53383">
    <property type="entry name" value="PLP-dependent transferases"/>
    <property type="match status" value="1"/>
</dbReference>
<evidence type="ECO:0000313" key="10">
    <source>
        <dbReference type="Proteomes" id="UP000317685"/>
    </source>
</evidence>
<feature type="domain" description="Aminotransferase class I/classII large" evidence="8">
    <location>
        <begin position="124"/>
        <end position="459"/>
    </location>
</feature>
<dbReference type="GO" id="GO:0008483">
    <property type="term" value="F:transaminase activity"/>
    <property type="evidence" value="ECO:0007669"/>
    <property type="project" value="UniProtKB-KW"/>
</dbReference>
<accession>A0A561VTP6</accession>
<protein>
    <submittedName>
        <fullName evidence="9">DNA-binding transcriptional MocR family regulator</fullName>
    </submittedName>
</protein>
<comment type="subunit">
    <text evidence="3">Homodimer.</text>
</comment>
<evidence type="ECO:0000256" key="4">
    <source>
        <dbReference type="ARBA" id="ARBA00022576"/>
    </source>
</evidence>
<dbReference type="InterPro" id="IPR015421">
    <property type="entry name" value="PyrdxlP-dep_Trfase_major"/>
</dbReference>
<dbReference type="AlphaFoldDB" id="A0A561VTP6"/>
<dbReference type="FunFam" id="3.40.640.10:FF:000053">
    <property type="entry name" value="Aminotransferase, class I"/>
    <property type="match status" value="1"/>
</dbReference>
<dbReference type="InterPro" id="IPR015424">
    <property type="entry name" value="PyrdxlP-dep_Trfase"/>
</dbReference>
<dbReference type="EMBL" id="VIWZ01000001">
    <property type="protein sequence ID" value="TWG14984.1"/>
    <property type="molecule type" value="Genomic_DNA"/>
</dbReference>
<dbReference type="Proteomes" id="UP000317685">
    <property type="component" value="Unassembled WGS sequence"/>
</dbReference>